<protein>
    <recommendedName>
        <fullName evidence="1">B30.2/SPRY domain-containing protein</fullName>
    </recommendedName>
</protein>
<dbReference type="EMBL" id="JACVVK020000201">
    <property type="protein sequence ID" value="KAK7484980.1"/>
    <property type="molecule type" value="Genomic_DNA"/>
</dbReference>
<evidence type="ECO:0000259" key="1">
    <source>
        <dbReference type="PROSITE" id="PS50188"/>
    </source>
</evidence>
<feature type="domain" description="B30.2/SPRY" evidence="1">
    <location>
        <begin position="7"/>
        <end position="190"/>
    </location>
</feature>
<sequence length="201" mass="22748">MYWIPTELCHFTKTTNPIPVSCVAVAWFTFDPSTTHPDVLFSNNNLSVTCSSFDHRVALGSVGFSKGVHYWEVIIDRYDSHTDPSIGICRFDVDKNTMLGKDDKAWSMYVDDKRSWFIHRDEHTNRTDGGIKRGAVIGLLLDLNQHTLSYFINEVPHGPIAFTDLHGVFFPAVSLNRNVQVTLRTGLEPPMESEPSESDEE</sequence>
<dbReference type="PANTHER" id="PTHR24099">
    <property type="entry name" value="E3 UBIQUITIN-PROTEIN LIGASE TRIM36-RELATED"/>
    <property type="match status" value="1"/>
</dbReference>
<dbReference type="InterPro" id="IPR001870">
    <property type="entry name" value="B30.2/SPRY"/>
</dbReference>
<dbReference type="InterPro" id="IPR013320">
    <property type="entry name" value="ConA-like_dom_sf"/>
</dbReference>
<reference evidence="2 3" key="1">
    <citation type="journal article" date="2023" name="Sci. Data">
        <title>Genome assembly of the Korean intertidal mud-creeper Batillaria attramentaria.</title>
        <authorList>
            <person name="Patra A.K."/>
            <person name="Ho P.T."/>
            <person name="Jun S."/>
            <person name="Lee S.J."/>
            <person name="Kim Y."/>
            <person name="Won Y.J."/>
        </authorList>
    </citation>
    <scope>NUCLEOTIDE SEQUENCE [LARGE SCALE GENOMIC DNA]</scope>
    <source>
        <strain evidence="2">Wonlab-2016</strain>
    </source>
</reference>
<gene>
    <name evidence="2" type="ORF">BaRGS_00023758</name>
</gene>
<dbReference type="AlphaFoldDB" id="A0ABD0KCZ9"/>
<dbReference type="Gene3D" id="2.60.120.920">
    <property type="match status" value="1"/>
</dbReference>
<evidence type="ECO:0000313" key="2">
    <source>
        <dbReference type="EMBL" id="KAK7484980.1"/>
    </source>
</evidence>
<dbReference type="CDD" id="cd12889">
    <property type="entry name" value="SPRY_PRY_TRIM67_9"/>
    <property type="match status" value="1"/>
</dbReference>
<dbReference type="PANTHER" id="PTHR24099:SF15">
    <property type="entry name" value="E3 UBIQUITIN-PROTEIN LIGASE TRIM9"/>
    <property type="match status" value="1"/>
</dbReference>
<keyword evidence="3" id="KW-1185">Reference proteome</keyword>
<evidence type="ECO:0000313" key="3">
    <source>
        <dbReference type="Proteomes" id="UP001519460"/>
    </source>
</evidence>
<dbReference type="FunFam" id="2.60.120.920:FF:000009">
    <property type="entry name" value="E3 ubiquitin-protein ligase TRIM9 isoform X1"/>
    <property type="match status" value="1"/>
</dbReference>
<dbReference type="SMART" id="SM00449">
    <property type="entry name" value="SPRY"/>
    <property type="match status" value="1"/>
</dbReference>
<dbReference type="Pfam" id="PF00622">
    <property type="entry name" value="SPRY"/>
    <property type="match status" value="1"/>
</dbReference>
<dbReference type="SUPFAM" id="SSF49899">
    <property type="entry name" value="Concanavalin A-like lectins/glucanases"/>
    <property type="match status" value="1"/>
</dbReference>
<dbReference type="Proteomes" id="UP001519460">
    <property type="component" value="Unassembled WGS sequence"/>
</dbReference>
<name>A0ABD0KCZ9_9CAEN</name>
<dbReference type="InterPro" id="IPR003877">
    <property type="entry name" value="SPRY_dom"/>
</dbReference>
<comment type="caution">
    <text evidence="2">The sequence shown here is derived from an EMBL/GenBank/DDBJ whole genome shotgun (WGS) entry which is preliminary data.</text>
</comment>
<organism evidence="2 3">
    <name type="scientific">Batillaria attramentaria</name>
    <dbReference type="NCBI Taxonomy" id="370345"/>
    <lineage>
        <taxon>Eukaryota</taxon>
        <taxon>Metazoa</taxon>
        <taxon>Spiralia</taxon>
        <taxon>Lophotrochozoa</taxon>
        <taxon>Mollusca</taxon>
        <taxon>Gastropoda</taxon>
        <taxon>Caenogastropoda</taxon>
        <taxon>Sorbeoconcha</taxon>
        <taxon>Cerithioidea</taxon>
        <taxon>Batillariidae</taxon>
        <taxon>Batillaria</taxon>
    </lineage>
</organism>
<proteinExistence type="predicted"/>
<dbReference type="InterPro" id="IPR050617">
    <property type="entry name" value="E3_ligase_FN3/SPRY"/>
</dbReference>
<accession>A0ABD0KCZ9</accession>
<dbReference type="PROSITE" id="PS50188">
    <property type="entry name" value="B302_SPRY"/>
    <property type="match status" value="1"/>
</dbReference>
<dbReference type="InterPro" id="IPR043136">
    <property type="entry name" value="B30.2/SPRY_sf"/>
</dbReference>